<accession>A0A8G1XAL5</accession>
<evidence type="ECO:0000256" key="2">
    <source>
        <dbReference type="ARBA" id="ARBA00008239"/>
    </source>
</evidence>
<evidence type="ECO:0000256" key="10">
    <source>
        <dbReference type="HAMAP-Rule" id="MF_00505"/>
    </source>
</evidence>
<dbReference type="Gene3D" id="3.40.50.11260">
    <property type="match status" value="1"/>
</dbReference>
<keyword evidence="7 10" id="KW-0143">Chaperone</keyword>
<dbReference type="SMART" id="SM00387">
    <property type="entry name" value="HATPase_c"/>
    <property type="match status" value="1"/>
</dbReference>
<dbReference type="AlphaFoldDB" id="A0A8G1XAL5"/>
<keyword evidence="5 10" id="KW-0067">ATP-binding</keyword>
<dbReference type="InterPro" id="IPR001404">
    <property type="entry name" value="Hsp90_fam"/>
</dbReference>
<dbReference type="SUPFAM" id="SSF55874">
    <property type="entry name" value="ATPase domain of HSP90 chaperone/DNA topoisomerase II/histidine kinase"/>
    <property type="match status" value="1"/>
</dbReference>
<dbReference type="GO" id="GO:0005737">
    <property type="term" value="C:cytoplasm"/>
    <property type="evidence" value="ECO:0007669"/>
    <property type="project" value="UniProtKB-SubCell"/>
</dbReference>
<gene>
    <name evidence="10" type="primary">htpG</name>
    <name evidence="12" type="ORF">EDD39_6145</name>
</gene>
<dbReference type="NCBIfam" id="NF003555">
    <property type="entry name" value="PRK05218.1"/>
    <property type="match status" value="1"/>
</dbReference>
<dbReference type="Gene3D" id="3.30.230.80">
    <property type="match status" value="1"/>
</dbReference>
<evidence type="ECO:0000313" key="13">
    <source>
        <dbReference type="Proteomes" id="UP000267408"/>
    </source>
</evidence>
<dbReference type="GO" id="GO:0016887">
    <property type="term" value="F:ATP hydrolysis activity"/>
    <property type="evidence" value="ECO:0007669"/>
    <property type="project" value="InterPro"/>
</dbReference>
<evidence type="ECO:0000256" key="6">
    <source>
        <dbReference type="ARBA" id="ARBA00023016"/>
    </source>
</evidence>
<evidence type="ECO:0000256" key="9">
    <source>
        <dbReference type="ARBA" id="ARBA00070675"/>
    </source>
</evidence>
<dbReference type="InterPro" id="IPR029063">
    <property type="entry name" value="SAM-dependent_MTases_sf"/>
</dbReference>
<dbReference type="Pfam" id="PF00183">
    <property type="entry name" value="HSP90"/>
    <property type="match status" value="1"/>
</dbReference>
<sequence>MSTRALSFGAIAEAYERFRPGYPEELFDLVAAYAGRPVRTALEIGAGTGKATRLFAGHGVAVTATEPDAAMLAELGRAAPAHVTTVRAAFEDLPPGGPHDLVYAAAALHWTRPEGRWPRVAALLEPGGVFASFGGPVHLADPAVEEAVRAARAPFLASDDVPSPDGTAPGAPLQWPGTELRRSPLFADVRQTVVERRLTMSARDYVGYLSTVSAYLQLPEPARQQAYDAVAGVLPETVGITADIVVHLARRRARGRRSSVGVCPRRRRCARLPRSACSRTRTVTPSEKDPMSTETLEFQAEARQLLQLMVHSIYSNKDVFLRELISNASDALDKRRLAGLTEERLRADDLHISVDTDPEARTLTVRDNGIGMTRDEVVALIGTIARSGTAETLRRLRESKEAAELIGQFGVGFYSTFMVADKVTLLTRKAGEPTGTRWESAGEGTYTVETVEDAPEGTAVTVHLRPEDGEDGLHDYTDTATIRRIVKRYSDFIAFPIRTAGPDGTGELTLNSMKALWARPRAEVADEEYREFYRHIAHDWTDPLETVSLRAEGTFEYEALLFIPARRPHDLFQRDGRHGVQLYVKRVFIMEDSRELLPDHLRFVKGVVDAADLSLNISREILQQDRHIQLIRRRLAKKVMATVKEMMTGDADKYRTFWREFGPAVKEGLLDPAEDRKAILDVASFASTAGEEPTSLADYLARMQDGQDKIYYMTGESRAQVENSPHLEAFRARGYEVLLLTDPVDEIWVEGVAPYEGREFASVARGAVDLPAEDVPAEHAGSYAPLLGWLGGALADVKDVRLTTRLTNSPACLVSDADGLTPTLEKMYRAMGQDVPPARRILELNPDHPLVAALRTAHEERPEDPSLTESAELLYGTALLAEGGDLADPARFAKLLADRLTRTV</sequence>
<evidence type="ECO:0000256" key="8">
    <source>
        <dbReference type="ARBA" id="ARBA00058590"/>
    </source>
</evidence>
<keyword evidence="6 10" id="KW-0346">Stress response</keyword>
<dbReference type="SUPFAM" id="SSF110942">
    <property type="entry name" value="HSP90 C-terminal domain"/>
    <property type="match status" value="1"/>
</dbReference>
<dbReference type="Gene3D" id="1.20.120.790">
    <property type="entry name" value="Heat shock protein 90, C-terminal domain"/>
    <property type="match status" value="1"/>
</dbReference>
<comment type="subcellular location">
    <subcellularLocation>
        <location evidence="1 10">Cytoplasm</location>
    </subcellularLocation>
</comment>
<dbReference type="SUPFAM" id="SSF54211">
    <property type="entry name" value="Ribosomal protein S5 domain 2-like"/>
    <property type="match status" value="1"/>
</dbReference>
<dbReference type="CDD" id="cd02440">
    <property type="entry name" value="AdoMet_MTases"/>
    <property type="match status" value="1"/>
</dbReference>
<evidence type="ECO:0000256" key="1">
    <source>
        <dbReference type="ARBA" id="ARBA00004496"/>
    </source>
</evidence>
<dbReference type="EMBL" id="RJVJ01000002">
    <property type="protein sequence ID" value="ROR37983.1"/>
    <property type="molecule type" value="Genomic_DNA"/>
</dbReference>
<evidence type="ECO:0000259" key="11">
    <source>
        <dbReference type="SMART" id="SM00387"/>
    </source>
</evidence>
<evidence type="ECO:0000313" key="12">
    <source>
        <dbReference type="EMBL" id="ROR37983.1"/>
    </source>
</evidence>
<dbReference type="InterPro" id="IPR019805">
    <property type="entry name" value="Heat_shock_protein_90_CS"/>
</dbReference>
<dbReference type="Pfam" id="PF13589">
    <property type="entry name" value="HATPase_c_3"/>
    <property type="match status" value="1"/>
</dbReference>
<evidence type="ECO:0000256" key="5">
    <source>
        <dbReference type="ARBA" id="ARBA00022840"/>
    </source>
</evidence>
<dbReference type="Gene3D" id="3.30.565.10">
    <property type="entry name" value="Histidine kinase-like ATPase, C-terminal domain"/>
    <property type="match status" value="1"/>
</dbReference>
<dbReference type="GO" id="GO:0008168">
    <property type="term" value="F:methyltransferase activity"/>
    <property type="evidence" value="ECO:0007669"/>
    <property type="project" value="UniProtKB-ARBA"/>
</dbReference>
<dbReference type="InterPro" id="IPR003594">
    <property type="entry name" value="HATPase_dom"/>
</dbReference>
<evidence type="ECO:0000256" key="4">
    <source>
        <dbReference type="ARBA" id="ARBA00022741"/>
    </source>
</evidence>
<dbReference type="InterPro" id="IPR041698">
    <property type="entry name" value="Methyltransf_25"/>
</dbReference>
<dbReference type="PROSITE" id="PS00298">
    <property type="entry name" value="HSP90"/>
    <property type="match status" value="1"/>
</dbReference>
<dbReference type="Gene3D" id="3.40.50.150">
    <property type="entry name" value="Vaccinia Virus protein VP39"/>
    <property type="match status" value="1"/>
</dbReference>
<dbReference type="CDD" id="cd16927">
    <property type="entry name" value="HATPase_Hsp90-like"/>
    <property type="match status" value="1"/>
</dbReference>
<dbReference type="FunFam" id="3.30.565.10:FF:000009">
    <property type="entry name" value="Molecular chaperone HtpG"/>
    <property type="match status" value="1"/>
</dbReference>
<evidence type="ECO:0000256" key="3">
    <source>
        <dbReference type="ARBA" id="ARBA00022490"/>
    </source>
</evidence>
<dbReference type="InterPro" id="IPR036890">
    <property type="entry name" value="HATPase_C_sf"/>
</dbReference>
<dbReference type="FunFam" id="3.30.230.80:FF:000002">
    <property type="entry name" value="Molecular chaperone HtpG"/>
    <property type="match status" value="1"/>
</dbReference>
<dbReference type="PRINTS" id="PR00775">
    <property type="entry name" value="HEATSHOCK90"/>
</dbReference>
<evidence type="ECO:0000256" key="7">
    <source>
        <dbReference type="ARBA" id="ARBA00023186"/>
    </source>
</evidence>
<dbReference type="InterPro" id="IPR020568">
    <property type="entry name" value="Ribosomal_Su5_D2-typ_SF"/>
</dbReference>
<dbReference type="InterPro" id="IPR020575">
    <property type="entry name" value="Hsp90_N"/>
</dbReference>
<feature type="domain" description="Histidine kinase/HSP90-like ATPase" evidence="11">
    <location>
        <begin position="316"/>
        <end position="468"/>
    </location>
</feature>
<feature type="region of interest" description="C" evidence="10">
    <location>
        <begin position="827"/>
        <end position="904"/>
    </location>
</feature>
<reference evidence="12 13" key="1">
    <citation type="submission" date="2018-11" db="EMBL/GenBank/DDBJ databases">
        <title>Sequencing the genomes of 1000 actinobacteria strains.</title>
        <authorList>
            <person name="Klenk H.-P."/>
        </authorList>
    </citation>
    <scope>NUCLEOTIDE SEQUENCE [LARGE SCALE GENOMIC DNA]</scope>
    <source>
        <strain evidence="12 13">DSM 44780</strain>
    </source>
</reference>
<dbReference type="GO" id="GO:0140662">
    <property type="term" value="F:ATP-dependent protein folding chaperone"/>
    <property type="evidence" value="ECO:0007669"/>
    <property type="project" value="InterPro"/>
</dbReference>
<dbReference type="GO" id="GO:0051082">
    <property type="term" value="F:unfolded protein binding"/>
    <property type="evidence" value="ECO:0007669"/>
    <property type="project" value="UniProtKB-UniRule"/>
</dbReference>
<comment type="function">
    <text evidence="8 10">Molecular chaperone. Has ATPase activity.</text>
</comment>
<organism evidence="12 13">
    <name type="scientific">Kitasatospora cineracea</name>
    <dbReference type="NCBI Taxonomy" id="88074"/>
    <lineage>
        <taxon>Bacteria</taxon>
        <taxon>Bacillati</taxon>
        <taxon>Actinomycetota</taxon>
        <taxon>Actinomycetes</taxon>
        <taxon>Kitasatosporales</taxon>
        <taxon>Streptomycetaceae</taxon>
        <taxon>Kitasatospora</taxon>
    </lineage>
</organism>
<dbReference type="SUPFAM" id="SSF53335">
    <property type="entry name" value="S-adenosyl-L-methionine-dependent methyltransferases"/>
    <property type="match status" value="1"/>
</dbReference>
<comment type="caution">
    <text evidence="10">Lacks conserved residue(s) required for the propagation of feature annotation.</text>
</comment>
<name>A0A8G1XAL5_9ACTN</name>
<dbReference type="GO" id="GO:0005524">
    <property type="term" value="F:ATP binding"/>
    <property type="evidence" value="ECO:0007669"/>
    <property type="project" value="UniProtKB-UniRule"/>
</dbReference>
<feature type="region of interest" description="A; substrate-binding" evidence="10">
    <location>
        <begin position="1"/>
        <end position="619"/>
    </location>
</feature>
<comment type="subunit">
    <text evidence="10">Homodimer.</text>
</comment>
<comment type="similarity">
    <text evidence="2 10">Belongs to the heat shock protein 90 family.</text>
</comment>
<keyword evidence="4 10" id="KW-0547">Nucleotide-binding</keyword>
<dbReference type="Proteomes" id="UP000267408">
    <property type="component" value="Unassembled WGS sequence"/>
</dbReference>
<proteinExistence type="inferred from homology"/>
<protein>
    <recommendedName>
        <fullName evidence="9 10">Chaperone protein HtpG</fullName>
    </recommendedName>
    <alternativeName>
        <fullName evidence="10">Heat shock protein HtpG</fullName>
    </alternativeName>
    <alternativeName>
        <fullName evidence="10">High temperature protein G</fullName>
    </alternativeName>
</protein>
<dbReference type="PANTHER" id="PTHR11528">
    <property type="entry name" value="HEAT SHOCK PROTEIN 90 FAMILY MEMBER"/>
    <property type="match status" value="1"/>
</dbReference>
<comment type="caution">
    <text evidence="12">The sequence shown here is derived from an EMBL/GenBank/DDBJ whole genome shotgun (WGS) entry which is preliminary data.</text>
</comment>
<dbReference type="InterPro" id="IPR037196">
    <property type="entry name" value="HSP90_C"/>
</dbReference>
<dbReference type="HAMAP" id="MF_00505">
    <property type="entry name" value="HSP90"/>
    <property type="match status" value="1"/>
</dbReference>
<dbReference type="Pfam" id="PF13649">
    <property type="entry name" value="Methyltransf_25"/>
    <property type="match status" value="1"/>
</dbReference>
<keyword evidence="3 10" id="KW-0963">Cytoplasm</keyword>